<keyword evidence="2" id="KW-1185">Reference proteome</keyword>
<name>A0ABW4N1U3_9CAUL</name>
<dbReference type="Pfam" id="PF04237">
    <property type="entry name" value="YjbR"/>
    <property type="match status" value="1"/>
</dbReference>
<proteinExistence type="predicted"/>
<evidence type="ECO:0000313" key="2">
    <source>
        <dbReference type="Proteomes" id="UP001597237"/>
    </source>
</evidence>
<comment type="caution">
    <text evidence="1">The sequence shown here is derived from an EMBL/GenBank/DDBJ whole genome shotgun (WGS) entry which is preliminary data.</text>
</comment>
<dbReference type="InterPro" id="IPR038056">
    <property type="entry name" value="YjbR-like_sf"/>
</dbReference>
<dbReference type="InterPro" id="IPR058532">
    <property type="entry name" value="YjbR/MT2646/Rv2570-like"/>
</dbReference>
<dbReference type="Proteomes" id="UP001597237">
    <property type="component" value="Unassembled WGS sequence"/>
</dbReference>
<keyword evidence="1" id="KW-0238">DNA-binding</keyword>
<dbReference type="Gene3D" id="3.90.1150.30">
    <property type="match status" value="1"/>
</dbReference>
<protein>
    <submittedName>
        <fullName evidence="1">MmcQ/YjbR family DNA-binding protein</fullName>
    </submittedName>
</protein>
<evidence type="ECO:0000313" key="1">
    <source>
        <dbReference type="EMBL" id="MFD1783966.1"/>
    </source>
</evidence>
<dbReference type="RefSeq" id="WP_377282846.1">
    <property type="nucleotide sequence ID" value="NZ_JBHRSI010000008.1"/>
</dbReference>
<reference evidence="2" key="1">
    <citation type="journal article" date="2019" name="Int. J. Syst. Evol. Microbiol.">
        <title>The Global Catalogue of Microorganisms (GCM) 10K type strain sequencing project: providing services to taxonomists for standard genome sequencing and annotation.</title>
        <authorList>
            <consortium name="The Broad Institute Genomics Platform"/>
            <consortium name="The Broad Institute Genome Sequencing Center for Infectious Disease"/>
            <person name="Wu L."/>
            <person name="Ma J."/>
        </authorList>
    </citation>
    <scope>NUCLEOTIDE SEQUENCE [LARGE SCALE GENOMIC DNA]</scope>
    <source>
        <strain evidence="2">DFY28</strain>
    </source>
</reference>
<gene>
    <name evidence="1" type="ORF">ACFSC0_11225</name>
</gene>
<dbReference type="GO" id="GO:0003677">
    <property type="term" value="F:DNA binding"/>
    <property type="evidence" value="ECO:0007669"/>
    <property type="project" value="UniProtKB-KW"/>
</dbReference>
<sequence length="116" mass="13599">MTPEEVRRLVLSFPETEEGTSYGRPSFKVKGKFFTRIRAEDDSLVLLEVPFDEREMLMEAEPQTFHITPHYKDYPSVLARIETVDPGSLRNFLERRWRKVMPKKLARQYEAALPGP</sequence>
<organism evidence="1 2">
    <name type="scientific">Phenylobacterium terrae</name>
    <dbReference type="NCBI Taxonomy" id="2665495"/>
    <lineage>
        <taxon>Bacteria</taxon>
        <taxon>Pseudomonadati</taxon>
        <taxon>Pseudomonadota</taxon>
        <taxon>Alphaproteobacteria</taxon>
        <taxon>Caulobacterales</taxon>
        <taxon>Caulobacteraceae</taxon>
        <taxon>Phenylobacterium</taxon>
    </lineage>
</organism>
<accession>A0ABW4N1U3</accession>
<dbReference type="SUPFAM" id="SSF142906">
    <property type="entry name" value="YjbR-like"/>
    <property type="match status" value="1"/>
</dbReference>
<dbReference type="EMBL" id="JBHUEY010000001">
    <property type="protein sequence ID" value="MFD1783966.1"/>
    <property type="molecule type" value="Genomic_DNA"/>
</dbReference>